<accession>A0AAN9FWX2</accession>
<dbReference type="Pfam" id="PF00090">
    <property type="entry name" value="TSP_1"/>
    <property type="match status" value="3"/>
</dbReference>
<dbReference type="EMBL" id="JAXCGZ010000057">
    <property type="protein sequence ID" value="KAK7086885.1"/>
    <property type="molecule type" value="Genomic_DNA"/>
</dbReference>
<comment type="caution">
    <text evidence="11">The sequence shown here is derived from an EMBL/GenBank/DDBJ whole genome shotgun (WGS) entry which is preliminary data.</text>
</comment>
<evidence type="ECO:0000256" key="8">
    <source>
        <dbReference type="ARBA" id="ARBA00023180"/>
    </source>
</evidence>
<name>A0AAN9FWX2_HALRR</name>
<dbReference type="SMART" id="SM00131">
    <property type="entry name" value="KU"/>
    <property type="match status" value="1"/>
</dbReference>
<keyword evidence="3" id="KW-0272">Extracellular matrix</keyword>
<dbReference type="Gene3D" id="2.20.100.10">
    <property type="entry name" value="Thrombospondin type-1 (TSP1) repeat"/>
    <property type="match status" value="5"/>
</dbReference>
<evidence type="ECO:0000256" key="5">
    <source>
        <dbReference type="ARBA" id="ARBA00022729"/>
    </source>
</evidence>
<evidence type="ECO:0000313" key="12">
    <source>
        <dbReference type="Proteomes" id="UP001381693"/>
    </source>
</evidence>
<dbReference type="Gene3D" id="2.60.40.2130">
    <property type="entry name" value="F-spondin domain"/>
    <property type="match status" value="1"/>
</dbReference>
<proteinExistence type="predicted"/>
<keyword evidence="4" id="KW-0479">Metal-binding</keyword>
<dbReference type="SUPFAM" id="SSF57362">
    <property type="entry name" value="BPTI-like"/>
    <property type="match status" value="1"/>
</dbReference>
<dbReference type="PANTHER" id="PTHR11311:SF16">
    <property type="entry name" value="SPONDIN-1"/>
    <property type="match status" value="1"/>
</dbReference>
<dbReference type="InterPro" id="IPR009465">
    <property type="entry name" value="Spondin_N"/>
</dbReference>
<keyword evidence="8" id="KW-0325">Glycoprotein</keyword>
<dbReference type="PROSITE" id="PS50092">
    <property type="entry name" value="TSP1"/>
    <property type="match status" value="5"/>
</dbReference>
<dbReference type="GO" id="GO:0046872">
    <property type="term" value="F:metal ion binding"/>
    <property type="evidence" value="ECO:0007669"/>
    <property type="project" value="UniProtKB-KW"/>
</dbReference>
<keyword evidence="6" id="KW-0130">Cell adhesion</keyword>
<dbReference type="AlphaFoldDB" id="A0AAN9FWX2"/>
<protein>
    <submittedName>
        <fullName evidence="11">Spondin-1</fullName>
    </submittedName>
</protein>
<dbReference type="InterPro" id="IPR002223">
    <property type="entry name" value="Kunitz_BPTI"/>
</dbReference>
<evidence type="ECO:0000256" key="2">
    <source>
        <dbReference type="ARBA" id="ARBA00022525"/>
    </source>
</evidence>
<dbReference type="SMART" id="SM00209">
    <property type="entry name" value="TSP1"/>
    <property type="match status" value="5"/>
</dbReference>
<evidence type="ECO:0000256" key="3">
    <source>
        <dbReference type="ARBA" id="ARBA00022530"/>
    </source>
</evidence>
<evidence type="ECO:0000256" key="7">
    <source>
        <dbReference type="ARBA" id="ARBA00023157"/>
    </source>
</evidence>
<organism evidence="11 12">
    <name type="scientific">Halocaridina rubra</name>
    <name type="common">Hawaiian red shrimp</name>
    <dbReference type="NCBI Taxonomy" id="373956"/>
    <lineage>
        <taxon>Eukaryota</taxon>
        <taxon>Metazoa</taxon>
        <taxon>Ecdysozoa</taxon>
        <taxon>Arthropoda</taxon>
        <taxon>Crustacea</taxon>
        <taxon>Multicrustacea</taxon>
        <taxon>Malacostraca</taxon>
        <taxon>Eumalacostraca</taxon>
        <taxon>Eucarida</taxon>
        <taxon>Decapoda</taxon>
        <taxon>Pleocyemata</taxon>
        <taxon>Caridea</taxon>
        <taxon>Atyoidea</taxon>
        <taxon>Atyidae</taxon>
        <taxon>Halocaridina</taxon>
    </lineage>
</organism>
<evidence type="ECO:0000256" key="6">
    <source>
        <dbReference type="ARBA" id="ARBA00022889"/>
    </source>
</evidence>
<dbReference type="PROSITE" id="PS51020">
    <property type="entry name" value="SPONDIN"/>
    <property type="match status" value="1"/>
</dbReference>
<evidence type="ECO:0000259" key="9">
    <source>
        <dbReference type="PROSITE" id="PS50279"/>
    </source>
</evidence>
<dbReference type="FunFam" id="2.20.100.10:FF:000027">
    <property type="entry name" value="Thrombospondin type 1 domain containing 7A"/>
    <property type="match status" value="1"/>
</dbReference>
<dbReference type="PANTHER" id="PTHR11311">
    <property type="entry name" value="SPONDIN"/>
    <property type="match status" value="1"/>
</dbReference>
<dbReference type="Pfam" id="PF19028">
    <property type="entry name" value="TSP1_spondin"/>
    <property type="match status" value="2"/>
</dbReference>
<dbReference type="PRINTS" id="PR00759">
    <property type="entry name" value="BASICPTASE"/>
</dbReference>
<dbReference type="NCBIfam" id="NF038123">
    <property type="entry name" value="NF038123_dom"/>
    <property type="match status" value="1"/>
</dbReference>
<dbReference type="InterPro" id="IPR000884">
    <property type="entry name" value="TSP1_rpt"/>
</dbReference>
<dbReference type="InterPro" id="IPR036880">
    <property type="entry name" value="Kunitz_BPTI_sf"/>
</dbReference>
<keyword evidence="7" id="KW-1015">Disulfide bond</keyword>
<comment type="subcellular location">
    <subcellularLocation>
        <location evidence="1">Secreted</location>
        <location evidence="1">Extracellular space</location>
        <location evidence="1">Extracellular matrix</location>
    </subcellularLocation>
</comment>
<dbReference type="InterPro" id="IPR038678">
    <property type="entry name" value="Spondin_N_sf"/>
</dbReference>
<keyword evidence="12" id="KW-1185">Reference proteome</keyword>
<dbReference type="FunFam" id="4.10.410.10:FF:000006">
    <property type="entry name" value="Serine peptidase inhibitor, Kunitz type 1"/>
    <property type="match status" value="1"/>
</dbReference>
<dbReference type="GO" id="GO:0007155">
    <property type="term" value="P:cell adhesion"/>
    <property type="evidence" value="ECO:0007669"/>
    <property type="project" value="UniProtKB-KW"/>
</dbReference>
<dbReference type="GO" id="GO:0031012">
    <property type="term" value="C:extracellular matrix"/>
    <property type="evidence" value="ECO:0007669"/>
    <property type="project" value="TreeGrafter"/>
</dbReference>
<dbReference type="PROSITE" id="PS00280">
    <property type="entry name" value="BPTI_KUNITZ_1"/>
    <property type="match status" value="1"/>
</dbReference>
<dbReference type="PROSITE" id="PS50279">
    <property type="entry name" value="BPTI_KUNITZ_2"/>
    <property type="match status" value="1"/>
</dbReference>
<gene>
    <name evidence="11" type="primary">SPON1</name>
    <name evidence="11" type="ORF">SK128_021117</name>
</gene>
<dbReference type="Proteomes" id="UP001381693">
    <property type="component" value="Unassembled WGS sequence"/>
</dbReference>
<reference evidence="11 12" key="1">
    <citation type="submission" date="2023-11" db="EMBL/GenBank/DDBJ databases">
        <title>Halocaridina rubra genome assembly.</title>
        <authorList>
            <person name="Smith C."/>
        </authorList>
    </citation>
    <scope>NUCLEOTIDE SEQUENCE [LARGE SCALE GENOMIC DNA]</scope>
    <source>
        <strain evidence="11">EP-1</strain>
        <tissue evidence="11">Whole</tissue>
    </source>
</reference>
<evidence type="ECO:0000256" key="1">
    <source>
        <dbReference type="ARBA" id="ARBA00004498"/>
    </source>
</evidence>
<dbReference type="SUPFAM" id="SSF82895">
    <property type="entry name" value="TSP-1 type 1 repeat"/>
    <property type="match status" value="5"/>
</dbReference>
<dbReference type="InterPro" id="IPR020901">
    <property type="entry name" value="Prtase_inh_Kunz-CS"/>
</dbReference>
<evidence type="ECO:0000256" key="4">
    <source>
        <dbReference type="ARBA" id="ARBA00022723"/>
    </source>
</evidence>
<feature type="domain" description="Spondin" evidence="10">
    <location>
        <begin position="24"/>
        <end position="214"/>
    </location>
</feature>
<dbReference type="Pfam" id="PF00014">
    <property type="entry name" value="Kunitz_BPTI"/>
    <property type="match status" value="1"/>
</dbReference>
<dbReference type="CDD" id="cd00109">
    <property type="entry name" value="Kunitz-type"/>
    <property type="match status" value="1"/>
</dbReference>
<dbReference type="Gene3D" id="4.10.410.10">
    <property type="entry name" value="Pancreatic trypsin inhibitor Kunitz domain"/>
    <property type="match status" value="1"/>
</dbReference>
<dbReference type="InterPro" id="IPR036383">
    <property type="entry name" value="TSP1_rpt_sf"/>
</dbReference>
<feature type="domain" description="BPTI/Kunitz inhibitor" evidence="9">
    <location>
        <begin position="473"/>
        <end position="523"/>
    </location>
</feature>
<dbReference type="GO" id="GO:0004867">
    <property type="term" value="F:serine-type endopeptidase inhibitor activity"/>
    <property type="evidence" value="ECO:0007669"/>
    <property type="project" value="InterPro"/>
</dbReference>
<keyword evidence="5" id="KW-0732">Signal</keyword>
<dbReference type="InterPro" id="IPR051418">
    <property type="entry name" value="Spondin/Thrombospondin_T1"/>
</dbReference>
<evidence type="ECO:0000259" key="10">
    <source>
        <dbReference type="PROSITE" id="PS51020"/>
    </source>
</evidence>
<keyword evidence="2" id="KW-0964">Secreted</keyword>
<dbReference type="FunFam" id="2.60.40.2130:FF:000002">
    <property type="entry name" value="Putative Spondin-1"/>
    <property type="match status" value="1"/>
</dbReference>
<dbReference type="InterPro" id="IPR044004">
    <property type="entry name" value="TSP1_spondin_dom"/>
</dbReference>
<dbReference type="Pfam" id="PF06468">
    <property type="entry name" value="Spond_N"/>
    <property type="match status" value="1"/>
</dbReference>
<sequence length="752" mass="86019">MDDGELSKELCEEVQENEDMQPPIIYDCCACDEAKYEVTFEGMWSRQTHPKDFPTNEWLTHFSDIIGASHSADYRVWEYGGYSSDGLRQVAEWGSTRTLESELKRQSDHIRTIIKARGLWYPLVNGKTFAVFRVDNRHHLMSLVSMLGPSPDWIVGVSALELCLRNCSWVDQKTLNLYPWDAGTDSGITYDSANAPTIPREKIRRITNSYPNDPKSPFHDPTGPMKPLARLTITRQRVYEKSCADTSPLGFDETYIEEEEDAARPECEVGSWTHWTQCSVTCGKGLRMRSRIYIMPMKAQMSGCHRQMEEKEMCAAAEPYCPEGSHFDRDPLEYFPEDFNPRLCDMTEWSSWTPCSVTCGKGHRMRNRRYLDRMGRKRCQKDTTQKEMCMAEVPECEDPPEEEEISAECAVTQWTEWSPCSVTCGEGVTTRTRYFLIPVVSIADCNIRTMDKNTCHGVRKNCTIDPSEREEVCMQEREMGPCRGRFRRWYFDTISQSCKEFSYGGCRGNRNNFESYDECQLMCAMNKPPVPEHLYQPNTPNVVNFHHSANGYGNGNSHLPDPIDCMVTPWSEWGPCSVSCGKGRKEKMREIKVHAANGGKRCPKKLKRTRKCTMPKCNNGYSGLQSMSLHREEPVPYESADHSQEYLSPHYEPYEYIAPALFNPPPLDTQPGVQHIYLHKPANEEQIDDGTKADCVMGEWGPWSPCTHSCGNEALQQRSRTIIVSPRNGGSPCGDRYERRYCTLPPCPQTRG</sequence>
<evidence type="ECO:0000313" key="11">
    <source>
        <dbReference type="EMBL" id="KAK7086885.1"/>
    </source>
</evidence>